<dbReference type="GO" id="GO:0019433">
    <property type="term" value="P:triglyceride catabolic process"/>
    <property type="evidence" value="ECO:0007669"/>
    <property type="project" value="TreeGrafter"/>
</dbReference>
<dbReference type="GO" id="GO:0016020">
    <property type="term" value="C:membrane"/>
    <property type="evidence" value="ECO:0007669"/>
    <property type="project" value="TreeGrafter"/>
</dbReference>
<keyword evidence="2" id="KW-0378">Hydrolase</keyword>
<feature type="domain" description="PNPLA" evidence="3">
    <location>
        <begin position="9"/>
        <end position="176"/>
    </location>
</feature>
<keyword evidence="2" id="KW-0442">Lipid degradation</keyword>
<dbReference type="Gene3D" id="3.40.1090.10">
    <property type="entry name" value="Cytosolic phospholipase A2 catalytic domain"/>
    <property type="match status" value="3"/>
</dbReference>
<dbReference type="PANTHER" id="PTHR12406:SF41">
    <property type="entry name" value="BRUMMER, ISOFORM B-RELATED"/>
    <property type="match status" value="1"/>
</dbReference>
<dbReference type="Proteomes" id="UP000198287">
    <property type="component" value="Unassembled WGS sequence"/>
</dbReference>
<dbReference type="FunFam" id="3.40.1090.10:FF:000017">
    <property type="entry name" value="Patatin-like phospholipase domain-containing protein 2"/>
    <property type="match status" value="1"/>
</dbReference>
<dbReference type="InterPro" id="IPR033562">
    <property type="entry name" value="PLPL"/>
</dbReference>
<proteinExistence type="predicted"/>
<dbReference type="GO" id="GO:0055088">
    <property type="term" value="P:lipid homeostasis"/>
    <property type="evidence" value="ECO:0007669"/>
    <property type="project" value="TreeGrafter"/>
</dbReference>
<dbReference type="InterPro" id="IPR016035">
    <property type="entry name" value="Acyl_Trfase/lysoPLipase"/>
</dbReference>
<evidence type="ECO:0000313" key="5">
    <source>
        <dbReference type="Proteomes" id="UP000198287"/>
    </source>
</evidence>
<feature type="active site" description="Nucleophile" evidence="2">
    <location>
        <position position="44"/>
    </location>
</feature>
<dbReference type="AlphaFoldDB" id="A0A226DKS7"/>
<evidence type="ECO:0000256" key="2">
    <source>
        <dbReference type="PROSITE-ProRule" id="PRU01161"/>
    </source>
</evidence>
<dbReference type="InterPro" id="IPR002641">
    <property type="entry name" value="PNPLA_dom"/>
</dbReference>
<evidence type="ECO:0000313" key="4">
    <source>
        <dbReference type="EMBL" id="OXA45588.1"/>
    </source>
</evidence>
<gene>
    <name evidence="4" type="ORF">Fcan01_19471</name>
</gene>
<feature type="active site" description="Proton acceptor" evidence="2">
    <location>
        <position position="163"/>
    </location>
</feature>
<dbReference type="OMA" id="FPREATW"/>
<keyword evidence="5" id="KW-1185">Reference proteome</keyword>
<name>A0A226DKS7_FOLCA</name>
<feature type="short sequence motif" description="DGA/G" evidence="2">
    <location>
        <begin position="163"/>
        <end position="165"/>
    </location>
</feature>
<evidence type="ECO:0000259" key="3">
    <source>
        <dbReference type="PROSITE" id="PS51635"/>
    </source>
</evidence>
<dbReference type="GO" id="GO:0005737">
    <property type="term" value="C:cytoplasm"/>
    <property type="evidence" value="ECO:0007669"/>
    <property type="project" value="TreeGrafter"/>
</dbReference>
<feature type="short sequence motif" description="GXGXXG" evidence="2">
    <location>
        <begin position="13"/>
        <end position="18"/>
    </location>
</feature>
<organism evidence="4 5">
    <name type="scientific">Folsomia candida</name>
    <name type="common">Springtail</name>
    <dbReference type="NCBI Taxonomy" id="158441"/>
    <lineage>
        <taxon>Eukaryota</taxon>
        <taxon>Metazoa</taxon>
        <taxon>Ecdysozoa</taxon>
        <taxon>Arthropoda</taxon>
        <taxon>Hexapoda</taxon>
        <taxon>Collembola</taxon>
        <taxon>Entomobryomorpha</taxon>
        <taxon>Isotomoidea</taxon>
        <taxon>Isotomidae</taxon>
        <taxon>Proisotominae</taxon>
        <taxon>Folsomia</taxon>
    </lineage>
</organism>
<dbReference type="PROSITE" id="PS51635">
    <property type="entry name" value="PNPLA"/>
    <property type="match status" value="1"/>
</dbReference>
<accession>A0A226DKS7</accession>
<sequence length="659" mass="73058">MSNKTKFNLSFAGCGFLGIYHVGVAACLKKYAPQLVVHKASGASAGAIAACCLLCDAPLGQITKDVLRIATLARAKTLGPFSPSFNIQKILKDGLEKILPEDAHIRVSGKLHISLTRVYDRQNVIVSHFNSREELIQAVLCSAFIPFFSGFLPPMLKGFRHMDGGFTDNLPALDQHTITVSPFSGENDICPVDDSAHLFHRREMIENFDDFCDKSSSPASSNSPTRPYENDDETECHVILSSAFIPLFSGWMPPKVGGARFMDGCYSDNLPILDENTITVSPFCGESDICPRDPTANLMQVNLANTSIELSRQNLYRFSRTLFPPRPEVLSKMCQQGFDDTLRFLARNDLIGCDTCMTMEQSLSLGVELDEMATKNYERIMSEESCHQCKVQKQAALLDSLPDTVVSILQDAIESGNKGLLNWLFSHKTMKLISLMSLPCIIPADIAYATVLKLFETAPKLTYNLRVLSQAVLQLVAQTLSNISLSPAAYSAKLTCQVAITEYNEDIEAPCDEMTSSPSSLQRKQSIRNKMNFGFTLNIDNGRSDNMQFIDDKRSSIVEFGDEDDDTFERFLSVTSHQDTLISSYYLNNADNQVEITEVFEINETTVPLCDLDPSSSHHDGSSTVEIEEIFDDNDPNFVQLTNSQLPLSHNVMPIVAEI</sequence>
<dbReference type="Pfam" id="PF01734">
    <property type="entry name" value="Patatin"/>
    <property type="match status" value="1"/>
</dbReference>
<dbReference type="PANTHER" id="PTHR12406">
    <property type="entry name" value="CALCIUM-INDEPENDENT PHOSPHOLIPASE A2 IPLA2 -RELATED"/>
    <property type="match status" value="1"/>
</dbReference>
<dbReference type="OrthoDB" id="197155at2759"/>
<feature type="short sequence motif" description="GXSXG" evidence="2">
    <location>
        <begin position="42"/>
        <end position="46"/>
    </location>
</feature>
<evidence type="ECO:0000256" key="1">
    <source>
        <dbReference type="ARBA" id="ARBA00023098"/>
    </source>
</evidence>
<reference evidence="4 5" key="1">
    <citation type="submission" date="2015-12" db="EMBL/GenBank/DDBJ databases">
        <title>The genome of Folsomia candida.</title>
        <authorList>
            <person name="Faddeeva A."/>
            <person name="Derks M.F."/>
            <person name="Anvar Y."/>
            <person name="Smit S."/>
            <person name="Van Straalen N."/>
            <person name="Roelofs D."/>
        </authorList>
    </citation>
    <scope>NUCLEOTIDE SEQUENCE [LARGE SCALE GENOMIC DNA]</scope>
    <source>
        <strain evidence="4 5">VU population</strain>
        <tissue evidence="4">Whole body</tissue>
    </source>
</reference>
<dbReference type="PROSITE" id="PS51257">
    <property type="entry name" value="PROKAR_LIPOPROTEIN"/>
    <property type="match status" value="1"/>
</dbReference>
<dbReference type="GO" id="GO:0004806">
    <property type="term" value="F:triacylglycerol lipase activity"/>
    <property type="evidence" value="ECO:0007669"/>
    <property type="project" value="TreeGrafter"/>
</dbReference>
<dbReference type="GO" id="GO:0005811">
    <property type="term" value="C:lipid droplet"/>
    <property type="evidence" value="ECO:0007669"/>
    <property type="project" value="TreeGrafter"/>
</dbReference>
<dbReference type="STRING" id="158441.A0A226DKS7"/>
<comment type="caution">
    <text evidence="4">The sequence shown here is derived from an EMBL/GenBank/DDBJ whole genome shotgun (WGS) entry which is preliminary data.</text>
</comment>
<dbReference type="EMBL" id="LNIX01000017">
    <property type="protein sequence ID" value="OXA45588.1"/>
    <property type="molecule type" value="Genomic_DNA"/>
</dbReference>
<protein>
    <submittedName>
        <fullName evidence="4">Patatin-like phospholipase domain-containing protein 2</fullName>
    </submittedName>
</protein>
<keyword evidence="1 2" id="KW-0443">Lipid metabolism</keyword>
<dbReference type="SUPFAM" id="SSF52151">
    <property type="entry name" value="FabD/lysophospholipase-like"/>
    <property type="match status" value="2"/>
</dbReference>